<feature type="region of interest" description="Disordered" evidence="1">
    <location>
        <begin position="1"/>
        <end position="37"/>
    </location>
</feature>
<name>A0AAE9J870_CAEBR</name>
<feature type="compositionally biased region" description="Basic and acidic residues" evidence="1">
    <location>
        <begin position="270"/>
        <end position="279"/>
    </location>
</feature>
<sequence>MNSQQMTKIVVKEEVDSEESRDSFEDFPRGAQSFSRPELKARMDAREKGLRVDEEGIHIPEGQDVPERFRMYLAPSTLIAPKMEAFEDDRIPAPSDDRSQTLHQAKDTQELIEKTVLPTLRQFMSDESCSGSTLTTVLSKTGDKTEIKIVVNRSPAKKADKGEEDDIQDSEVFISPRRHRVIIESEDEGDNQEEEEKRSPKKKSKKAKEDQRTPSTRLRSINLREPSSSEEDVEETQEEIIGDSQTDPDYIPDTQEERGNYWDNRIPRSAPKDPLDLDY</sequence>
<evidence type="ECO:0000313" key="3">
    <source>
        <dbReference type="Proteomes" id="UP000829354"/>
    </source>
</evidence>
<organism evidence="2 3">
    <name type="scientific">Caenorhabditis briggsae</name>
    <dbReference type="NCBI Taxonomy" id="6238"/>
    <lineage>
        <taxon>Eukaryota</taxon>
        <taxon>Metazoa</taxon>
        <taxon>Ecdysozoa</taxon>
        <taxon>Nematoda</taxon>
        <taxon>Chromadorea</taxon>
        <taxon>Rhabditida</taxon>
        <taxon>Rhabditina</taxon>
        <taxon>Rhabditomorpha</taxon>
        <taxon>Rhabditoidea</taxon>
        <taxon>Rhabditidae</taxon>
        <taxon>Peloderinae</taxon>
        <taxon>Caenorhabditis</taxon>
    </lineage>
</organism>
<feature type="compositionally biased region" description="Basic and acidic residues" evidence="1">
    <location>
        <begin position="10"/>
        <end position="28"/>
    </location>
</feature>
<dbReference type="Proteomes" id="UP000829354">
    <property type="component" value="Chromosome II"/>
</dbReference>
<feature type="compositionally biased region" description="Acidic residues" evidence="1">
    <location>
        <begin position="228"/>
        <end position="241"/>
    </location>
</feature>
<feature type="compositionally biased region" description="Polar residues" evidence="1">
    <location>
        <begin position="127"/>
        <end position="139"/>
    </location>
</feature>
<feature type="compositionally biased region" description="Acidic residues" evidence="1">
    <location>
        <begin position="184"/>
        <end position="194"/>
    </location>
</feature>
<feature type="region of interest" description="Disordered" evidence="1">
    <location>
        <begin position="127"/>
        <end position="279"/>
    </location>
</feature>
<accession>A0AAE9J870</accession>
<evidence type="ECO:0000256" key="1">
    <source>
        <dbReference type="SAM" id="MobiDB-lite"/>
    </source>
</evidence>
<dbReference type="EMBL" id="CP092621">
    <property type="protein sequence ID" value="UMM20116.1"/>
    <property type="molecule type" value="Genomic_DNA"/>
</dbReference>
<reference evidence="2 3" key="1">
    <citation type="submission" date="2022-04" db="EMBL/GenBank/DDBJ databases">
        <title>Chromosome-level reference genomes for two strains of Caenorhabditis briggsae: an improved platform for comparative genomics.</title>
        <authorList>
            <person name="Stevens L."/>
            <person name="Andersen E."/>
        </authorList>
    </citation>
    <scope>NUCLEOTIDE SEQUENCE [LARGE SCALE GENOMIC DNA]</scope>
    <source>
        <strain evidence="2">VX34</strain>
        <tissue evidence="2">Whole-organism</tissue>
    </source>
</reference>
<dbReference type="AlphaFoldDB" id="A0AAE9J870"/>
<proteinExistence type="predicted"/>
<gene>
    <name evidence="2" type="ORF">L5515_015472</name>
</gene>
<evidence type="ECO:0000313" key="2">
    <source>
        <dbReference type="EMBL" id="UMM20116.1"/>
    </source>
</evidence>
<feature type="region of interest" description="Disordered" evidence="1">
    <location>
        <begin position="90"/>
        <end position="109"/>
    </location>
</feature>
<protein>
    <submittedName>
        <fullName evidence="2">Uncharacterized protein</fullName>
    </submittedName>
</protein>
<keyword evidence="3" id="KW-1185">Reference proteome</keyword>